<protein>
    <submittedName>
        <fullName evidence="6">Aryldialkylphosphatase</fullName>
    </submittedName>
</protein>
<organism evidence="6 7">
    <name type="scientific">Hungatella hathewayi</name>
    <dbReference type="NCBI Taxonomy" id="154046"/>
    <lineage>
        <taxon>Bacteria</taxon>
        <taxon>Bacillati</taxon>
        <taxon>Bacillota</taxon>
        <taxon>Clostridia</taxon>
        <taxon>Lachnospirales</taxon>
        <taxon>Lachnospiraceae</taxon>
        <taxon>Hungatella</taxon>
    </lineage>
</organism>
<dbReference type="Proteomes" id="UP000095651">
    <property type="component" value="Unassembled WGS sequence"/>
</dbReference>
<dbReference type="PANTHER" id="PTHR10819:SF3">
    <property type="entry name" value="PHOSPHOTRIESTERASE-RELATED PROTEIN"/>
    <property type="match status" value="1"/>
</dbReference>
<dbReference type="RefSeq" id="WP_055656340.1">
    <property type="nucleotide sequence ID" value="NZ_CABIXC010000007.1"/>
</dbReference>
<feature type="binding site" evidence="4">
    <location>
        <position position="253"/>
    </location>
    <ligand>
        <name>Zn(2+)</name>
        <dbReference type="ChEBI" id="CHEBI:29105"/>
        <label>1</label>
    </ligand>
</feature>
<dbReference type="PROSITE" id="PS51347">
    <property type="entry name" value="PHOSPHOTRIESTERASE_2"/>
    <property type="match status" value="1"/>
</dbReference>
<sequence>MRIIRTLRGDISPEKVGAVYYHEHVIARSPVTKAKEMDLELCDVGKMVNEVRLFKKAGGTLLTDASISDFGENAHLRLEISEKSGIPIVGTVGFGQKEHHNEAVKNSTIEELYEKVMDAALYGYGQMRLKPGQLKFGTSYGFISESENRCARAVARAQKDLKMPLFTHTGIGTMGLSQIALLKEEGANPEQVCIGHMDRNPDFWLCRELLKEGVFLGLDQISKVKYCTEQTRIDLICALIRCGYQKRILLCGDMARQSYLTSFGGGPGFGYILTSFLPRLVRQLMEDGMTETQAMEIREDLICRNPKEFLSFEG</sequence>
<feature type="binding site" description="via carbamate group" evidence="4">
    <location>
        <position position="135"/>
    </location>
    <ligand>
        <name>Zn(2+)</name>
        <dbReference type="ChEBI" id="CHEBI:29105"/>
        <label>1</label>
    </ligand>
</feature>
<feature type="binding site" evidence="4">
    <location>
        <position position="24"/>
    </location>
    <ligand>
        <name>Zn(2+)</name>
        <dbReference type="ChEBI" id="CHEBI:29105"/>
        <label>1</label>
    </ligand>
</feature>
<dbReference type="SUPFAM" id="SSF51556">
    <property type="entry name" value="Metallo-dependent hydrolases"/>
    <property type="match status" value="1"/>
</dbReference>
<evidence type="ECO:0000256" key="3">
    <source>
        <dbReference type="PIRSR" id="PIRSR601559-50"/>
    </source>
</evidence>
<proteinExistence type="inferred from homology"/>
<dbReference type="Pfam" id="PF02126">
    <property type="entry name" value="PTE"/>
    <property type="match status" value="1"/>
</dbReference>
<dbReference type="PIRSF" id="PIRSF016839">
    <property type="entry name" value="PhP"/>
    <property type="match status" value="1"/>
</dbReference>
<dbReference type="AlphaFoldDB" id="A0A174FIT3"/>
<reference evidence="6 7" key="1">
    <citation type="submission" date="2015-09" db="EMBL/GenBank/DDBJ databases">
        <authorList>
            <consortium name="Pathogen Informatics"/>
        </authorList>
    </citation>
    <scope>NUCLEOTIDE SEQUENCE [LARGE SCALE GENOMIC DNA]</scope>
    <source>
        <strain evidence="6 7">2789STDY5608850</strain>
    </source>
</reference>
<dbReference type="InterPro" id="IPR001559">
    <property type="entry name" value="Phosphotriesterase"/>
</dbReference>
<accession>A0A174FIT3</accession>
<evidence type="ECO:0000256" key="4">
    <source>
        <dbReference type="PIRSR" id="PIRSR601559-51"/>
    </source>
</evidence>
<dbReference type="InterPro" id="IPR032466">
    <property type="entry name" value="Metal_Hydrolase"/>
</dbReference>
<evidence type="ECO:0000313" key="7">
    <source>
        <dbReference type="Proteomes" id="UP000095651"/>
    </source>
</evidence>
<feature type="binding site" evidence="4">
    <location>
        <position position="22"/>
    </location>
    <ligand>
        <name>Zn(2+)</name>
        <dbReference type="ChEBI" id="CHEBI:29105"/>
        <label>1</label>
    </ligand>
</feature>
<feature type="binding site" evidence="4">
    <location>
        <position position="168"/>
    </location>
    <ligand>
        <name>Zn(2+)</name>
        <dbReference type="ChEBI" id="CHEBI:29105"/>
        <label>2</label>
    </ligand>
</feature>
<name>A0A174FIT3_9FIRM</name>
<comment type="cofactor">
    <cofactor evidence="4">
        <name>a divalent metal cation</name>
        <dbReference type="ChEBI" id="CHEBI:60240"/>
    </cofactor>
    <text evidence="4">Binds 2 divalent metal cations per subunit.</text>
</comment>
<comment type="similarity">
    <text evidence="5">Belongs to the metallo-dependent hydrolases superfamily. Phosphotriesterase family.</text>
</comment>
<feature type="modified residue" description="N6-carboxylysine" evidence="3 5">
    <location>
        <position position="135"/>
    </location>
</feature>
<dbReference type="Gene3D" id="3.20.20.140">
    <property type="entry name" value="Metal-dependent hydrolases"/>
    <property type="match status" value="1"/>
</dbReference>
<dbReference type="GO" id="GO:0016787">
    <property type="term" value="F:hydrolase activity"/>
    <property type="evidence" value="ECO:0007669"/>
    <property type="project" value="UniProtKB-KW"/>
</dbReference>
<dbReference type="PANTHER" id="PTHR10819">
    <property type="entry name" value="PHOSPHOTRIESTERASE-RELATED"/>
    <property type="match status" value="1"/>
</dbReference>
<dbReference type="GO" id="GO:0008270">
    <property type="term" value="F:zinc ion binding"/>
    <property type="evidence" value="ECO:0007669"/>
    <property type="project" value="InterPro"/>
</dbReference>
<gene>
    <name evidence="6" type="primary">php_1</name>
    <name evidence="6" type="ORF">ERS852407_02999</name>
</gene>
<keyword evidence="2" id="KW-0378">Hydrolase</keyword>
<evidence type="ECO:0000256" key="2">
    <source>
        <dbReference type="ARBA" id="ARBA00022801"/>
    </source>
</evidence>
<feature type="binding site" description="via carbamate group" evidence="4">
    <location>
        <position position="135"/>
    </location>
    <ligand>
        <name>Zn(2+)</name>
        <dbReference type="ChEBI" id="CHEBI:29105"/>
        <label>2</label>
    </ligand>
</feature>
<feature type="binding site" evidence="4">
    <location>
        <position position="196"/>
    </location>
    <ligand>
        <name>Zn(2+)</name>
        <dbReference type="ChEBI" id="CHEBI:29105"/>
        <label>2</label>
    </ligand>
</feature>
<evidence type="ECO:0000313" key="6">
    <source>
        <dbReference type="EMBL" id="CUO49621.1"/>
    </source>
</evidence>
<keyword evidence="1 4" id="KW-0479">Metal-binding</keyword>
<evidence type="ECO:0000256" key="1">
    <source>
        <dbReference type="ARBA" id="ARBA00022723"/>
    </source>
</evidence>
<dbReference type="EMBL" id="CYZE01000007">
    <property type="protein sequence ID" value="CUO49621.1"/>
    <property type="molecule type" value="Genomic_DNA"/>
</dbReference>
<evidence type="ECO:0000256" key="5">
    <source>
        <dbReference type="PROSITE-ProRule" id="PRU00679"/>
    </source>
</evidence>